<dbReference type="EnsemblMetazoa" id="XM_003251072">
    <property type="protein sequence ID" value="XP_003251120"/>
    <property type="gene ID" value="LOC726310"/>
</dbReference>
<dbReference type="CDD" id="cd16020">
    <property type="entry name" value="GPI_EPT_1"/>
    <property type="match status" value="1"/>
</dbReference>
<feature type="transmembrane region" description="Helical" evidence="12">
    <location>
        <begin position="507"/>
        <end position="525"/>
    </location>
</feature>
<comment type="subcellular location">
    <subcellularLocation>
        <location evidence="1 12">Endoplasmic reticulum membrane</location>
        <topology evidence="1 12">Multi-pass membrane protein</topology>
    </subcellularLocation>
</comment>
<dbReference type="KEGG" id="ame:726310"/>
<feature type="transmembrane region" description="Helical" evidence="12">
    <location>
        <begin position="12"/>
        <end position="31"/>
    </location>
</feature>
<accession>A0A8B6XXW3</accession>
<dbReference type="GO" id="GO:0006506">
    <property type="term" value="P:GPI anchor biosynthetic process"/>
    <property type="evidence" value="ECO:0007669"/>
    <property type="project" value="UniProtKB-UniPathway"/>
</dbReference>
<dbReference type="InterPro" id="IPR007070">
    <property type="entry name" value="GPI_EtnP_transferase_1"/>
</dbReference>
<evidence type="ECO:0000256" key="3">
    <source>
        <dbReference type="ARBA" id="ARBA00008400"/>
    </source>
</evidence>
<dbReference type="Pfam" id="PF04987">
    <property type="entry name" value="PigN"/>
    <property type="match status" value="1"/>
</dbReference>
<evidence type="ECO:0000256" key="6">
    <source>
        <dbReference type="ARBA" id="ARBA00022679"/>
    </source>
</evidence>
<dbReference type="SUPFAM" id="SSF53649">
    <property type="entry name" value="Alkaline phosphatase-like"/>
    <property type="match status" value="1"/>
</dbReference>
<gene>
    <name evidence="16" type="primary">LOC726310</name>
</gene>
<keyword evidence="9 12" id="KW-1133">Transmembrane helix</keyword>
<dbReference type="UniPathway" id="UPA00196"/>
<dbReference type="OrthoDB" id="2748310at2759"/>
<name>A0A7M7GAY9_APIME</name>
<organism evidence="14">
    <name type="scientific">Apis mellifera</name>
    <name type="common">Honeybee</name>
    <dbReference type="NCBI Taxonomy" id="7460"/>
    <lineage>
        <taxon>Eukaryota</taxon>
        <taxon>Metazoa</taxon>
        <taxon>Ecdysozoa</taxon>
        <taxon>Arthropoda</taxon>
        <taxon>Hexapoda</taxon>
        <taxon>Insecta</taxon>
        <taxon>Pterygota</taxon>
        <taxon>Neoptera</taxon>
        <taxon>Endopterygota</taxon>
        <taxon>Hymenoptera</taxon>
        <taxon>Apocrita</taxon>
        <taxon>Aculeata</taxon>
        <taxon>Apoidea</taxon>
        <taxon>Anthophila</taxon>
        <taxon>Apidae</taxon>
        <taxon>Apis</taxon>
    </lineage>
</organism>
<keyword evidence="15" id="KW-1185">Reference proteome</keyword>
<dbReference type="InterPro" id="IPR017852">
    <property type="entry name" value="GPI_EtnP_transferase_1_C"/>
</dbReference>
<feature type="transmembrane region" description="Helical" evidence="12">
    <location>
        <begin position="703"/>
        <end position="724"/>
    </location>
</feature>
<feature type="transmembrane region" description="Helical" evidence="12">
    <location>
        <begin position="805"/>
        <end position="825"/>
    </location>
</feature>
<evidence type="ECO:0000256" key="10">
    <source>
        <dbReference type="ARBA" id="ARBA00023136"/>
    </source>
</evidence>
<comment type="pathway">
    <text evidence="2 12">Glycolipid biosynthesis; glycosylphosphatidylinositol-anchor biosynthesis.</text>
</comment>
<dbReference type="PANTHER" id="PTHR12250">
    <property type="entry name" value="PHOSPHATIDYLINOSITOL GLYCAN, CLASS N"/>
    <property type="match status" value="1"/>
</dbReference>
<keyword evidence="8 12" id="KW-0256">Endoplasmic reticulum</keyword>
<dbReference type="PANTHER" id="PTHR12250:SF0">
    <property type="entry name" value="GPI ETHANOLAMINE PHOSPHATE TRANSFERASE 1"/>
    <property type="match status" value="1"/>
</dbReference>
<feature type="transmembrane region" description="Helical" evidence="12">
    <location>
        <begin position="554"/>
        <end position="571"/>
    </location>
</feature>
<dbReference type="InterPro" id="IPR037671">
    <property type="entry name" value="PIGN_N"/>
</dbReference>
<evidence type="ECO:0000313" key="14">
    <source>
        <dbReference type="EnsemblMetazoa" id="XP_003251120"/>
    </source>
</evidence>
<dbReference type="AlphaFoldDB" id="A0A7M7GAY9"/>
<reference evidence="14" key="1">
    <citation type="submission" date="2021-01" db="UniProtKB">
        <authorList>
            <consortium name="EnsemblMetazoa"/>
        </authorList>
    </citation>
    <scope>IDENTIFICATION</scope>
    <source>
        <strain evidence="14">DH4</strain>
    </source>
</reference>
<feature type="transmembrane region" description="Helical" evidence="12">
    <location>
        <begin position="744"/>
        <end position="768"/>
    </location>
</feature>
<keyword evidence="6 12" id="KW-0808">Transferase</keyword>
<keyword evidence="10 12" id="KW-0472">Membrane</keyword>
<evidence type="ECO:0000256" key="8">
    <source>
        <dbReference type="ARBA" id="ARBA00022824"/>
    </source>
</evidence>
<feature type="transmembrane region" description="Helical" evidence="12">
    <location>
        <begin position="474"/>
        <end position="495"/>
    </location>
</feature>
<dbReference type="Pfam" id="PF01663">
    <property type="entry name" value="Phosphodiest"/>
    <property type="match status" value="1"/>
</dbReference>
<feature type="transmembrane region" description="Helical" evidence="12">
    <location>
        <begin position="447"/>
        <end position="468"/>
    </location>
</feature>
<evidence type="ECO:0000256" key="9">
    <source>
        <dbReference type="ARBA" id="ARBA00022989"/>
    </source>
</evidence>
<comment type="similarity">
    <text evidence="3 12">Belongs to the PIGG/PIGN/PIGO family. PIGN subfamily.</text>
</comment>
<evidence type="ECO:0000259" key="13">
    <source>
        <dbReference type="Pfam" id="PF04987"/>
    </source>
</evidence>
<feature type="transmembrane region" description="Helical" evidence="12">
    <location>
        <begin position="653"/>
        <end position="676"/>
    </location>
</feature>
<feature type="transmembrane region" description="Helical" evidence="12">
    <location>
        <begin position="774"/>
        <end position="793"/>
    </location>
</feature>
<dbReference type="GO" id="GO:0051377">
    <property type="term" value="F:mannose-ethanolamine phosphotransferase activity"/>
    <property type="evidence" value="ECO:0007669"/>
    <property type="project" value="UniProtKB-UniRule"/>
</dbReference>
<feature type="transmembrane region" description="Helical" evidence="12">
    <location>
        <begin position="624"/>
        <end position="641"/>
    </location>
</feature>
<dbReference type="InterPro" id="IPR002591">
    <property type="entry name" value="Phosphodiest/P_Trfase"/>
</dbReference>
<proteinExistence type="inferred from homology"/>
<sequence length="849" mass="98316">MYNKKFNIINNNYLFVIWGLTMHLIFLWGILDVNFHSPIIQELPNVSILKNAPAKRLVLFIADGLRFRTFIEAPPKFLKHVMTNKGAWGISHTRVPTESRPGIVAICAGLYEDPSAIFKGWKENPVDFDSIFNQSYLSWAWGSPDIISIFTKGIKGNIYGDSYPSEWQNFDIIHGKIWRLDSWVFDKYIEWLREDAYKIKNAERIILFLHLLGCDTTGHAVKPYSKEYIANMNYVDRKIKEVVQLTENFFGDNSTAYIFTSDHGMTDWGSHGSGSADETETPLIVWGAGINTFNFRQNIEQIDITPLISTLIGASIPINNEGVLPWQYLNVTDLKYINYALLNNLKQLTYQVKANHKMNCEDNEYADWREIELDNKIVTLDKDFETADLNEKLKEIINSIKLAKKSLLYFRQYQRTRFLLYLSIMWLGWIISLFFKITGVNRPVIHSFILLITNIVFLISIITIFIIYKDCNNWRLFYYTFLAIVSLWLVIRNAITYTIKLKICNNKYYWTLIAEIIFLLVIMFIGLTYRSVLSIGMLCIILTQKIVLKNTQNLFFWTALSLAVFPLLPVVEPYPRIYIIILSMCIVTIIIILKIQSKYKKAIEIFRLTITGLIYLEFIDGRNWISWTILLTTPFYICIYPMQSKERMQGIMLGFFCPFVLLSASYEPCFFIILALHLSCWLQSNSSIQYHQSTKNALTIEELLKAAIFMLYTLLCFFGTGNMASISSFNPSWTRHFVTIFSPFTMFLLILLKICIPLILIGCTSHIFGESSNIFFGILLLGDCLSLPLMFYVTPQGSWLDIGSAISRFTIAISLPCLILLLHYLSYPLIMFSPNKLKFYINLKKKHIV</sequence>
<evidence type="ECO:0000256" key="1">
    <source>
        <dbReference type="ARBA" id="ARBA00004477"/>
    </source>
</evidence>
<dbReference type="EC" id="2.-.-.-" evidence="12"/>
<dbReference type="InterPro" id="IPR017850">
    <property type="entry name" value="Alkaline_phosphatase_core_sf"/>
</dbReference>
<evidence type="ECO:0000256" key="2">
    <source>
        <dbReference type="ARBA" id="ARBA00004687"/>
    </source>
</evidence>
<protein>
    <recommendedName>
        <fullName evidence="4 12">GPI ethanolamine phosphate transferase 1</fullName>
        <ecNumber evidence="12">2.-.-.-</ecNumber>
    </recommendedName>
</protein>
<feature type="transmembrane region" description="Helical" evidence="12">
    <location>
        <begin position="418"/>
        <end position="435"/>
    </location>
</feature>
<evidence type="ECO:0000256" key="11">
    <source>
        <dbReference type="ARBA" id="ARBA00023180"/>
    </source>
</evidence>
<evidence type="ECO:0000313" key="15">
    <source>
        <dbReference type="Proteomes" id="UP000005203"/>
    </source>
</evidence>
<dbReference type="Gene3D" id="3.40.720.10">
    <property type="entry name" value="Alkaline Phosphatase, subunit A"/>
    <property type="match status" value="1"/>
</dbReference>
<feature type="domain" description="GPI ethanolamine phosphate transferase 1 C-terminal" evidence="13">
    <location>
        <begin position="406"/>
        <end position="798"/>
    </location>
</feature>
<evidence type="ECO:0000256" key="4">
    <source>
        <dbReference type="ARBA" id="ARBA00020831"/>
    </source>
</evidence>
<reference evidence="16" key="2">
    <citation type="submission" date="2025-04" db="UniProtKB">
        <authorList>
            <consortium name="RefSeq"/>
        </authorList>
    </citation>
    <scope>IDENTIFICATION</scope>
    <source>
        <strain evidence="16">DH4</strain>
        <tissue evidence="16">Whole body</tissue>
    </source>
</reference>
<dbReference type="GeneID" id="726310"/>
<dbReference type="RefSeq" id="XP_003251120.1">
    <property type="nucleotide sequence ID" value="XM_003251072.3"/>
</dbReference>
<keyword evidence="7 12" id="KW-0812">Transmembrane</keyword>
<dbReference type="Proteomes" id="UP000005203">
    <property type="component" value="Linkage group LG5"/>
</dbReference>
<evidence type="ECO:0000313" key="16">
    <source>
        <dbReference type="RefSeq" id="XP_003251120.1"/>
    </source>
</evidence>
<feature type="transmembrane region" description="Helical" evidence="12">
    <location>
        <begin position="577"/>
        <end position="595"/>
    </location>
</feature>
<keyword evidence="5 12" id="KW-0337">GPI-anchor biosynthesis</keyword>
<comment type="function">
    <text evidence="12">Ethanolamine phosphate transferase involved in glycosylphosphatidylinositol-anchor biosynthesis. Transfers ethanolamine phosphate to the first alpha-1,4-linked mannose of the glycosylphosphatidylinositol precursor of GPI-anchor.</text>
</comment>
<evidence type="ECO:0000256" key="7">
    <source>
        <dbReference type="ARBA" id="ARBA00022692"/>
    </source>
</evidence>
<evidence type="ECO:0000256" key="12">
    <source>
        <dbReference type="RuleBase" id="RU367138"/>
    </source>
</evidence>
<evidence type="ECO:0000256" key="5">
    <source>
        <dbReference type="ARBA" id="ARBA00022502"/>
    </source>
</evidence>
<keyword evidence="11" id="KW-0325">Glycoprotein</keyword>
<accession>A0A7M7GAY9</accession>
<dbReference type="GO" id="GO:0005789">
    <property type="term" value="C:endoplasmic reticulum membrane"/>
    <property type="evidence" value="ECO:0007669"/>
    <property type="project" value="UniProtKB-SubCell"/>
</dbReference>